<feature type="compositionally biased region" description="Basic and acidic residues" evidence="2">
    <location>
        <begin position="207"/>
        <end position="216"/>
    </location>
</feature>
<sequence length="279" mass="30434">MEPSEQVDDGTEWVDGNSEASSSTASPCAPSQSALEAMDKSFRVMKVSSPLSSTTACSKNVIHSKNHDVCTEILGCETGVKYTVSDYNRDLLLPTSLGCNVGAKWEAKREEKRMKKRNCRGASSGFPPPLTVLSGESRLRVVSERDNGRLLLFSVKPSLVMAERKDGRLKLRLLSIEPVGGERGEQTEPDEKKVPLIKDDEEDREEAVEQRDEEGGHSGMEMAGIGSNGNGVEEVLTEKYTRRGGCKEEGDGGAGCLRRNSNTKRLLQLDVDGPWVTIS</sequence>
<dbReference type="Pfam" id="PF11250">
    <property type="entry name" value="FAF"/>
    <property type="match status" value="1"/>
</dbReference>
<protein>
    <recommendedName>
        <fullName evidence="3">FAF domain-containing protein</fullName>
    </recommendedName>
</protein>
<evidence type="ECO:0000259" key="3">
    <source>
        <dbReference type="Pfam" id="PF11250"/>
    </source>
</evidence>
<accession>A0A426YW34</accession>
<feature type="compositionally biased region" description="Basic and acidic residues" evidence="2">
    <location>
        <begin position="180"/>
        <end position="198"/>
    </location>
</feature>
<evidence type="ECO:0000313" key="5">
    <source>
        <dbReference type="Proteomes" id="UP000287651"/>
    </source>
</evidence>
<dbReference type="PANTHER" id="PTHR33155">
    <property type="entry name" value="FANTASTIC FOUR-LIKE PROTEIN (DUF3049)"/>
    <property type="match status" value="1"/>
</dbReference>
<feature type="compositionally biased region" description="Acidic residues" evidence="2">
    <location>
        <begin position="1"/>
        <end position="12"/>
    </location>
</feature>
<feature type="compositionally biased region" description="Low complexity" evidence="2">
    <location>
        <begin position="18"/>
        <end position="31"/>
    </location>
</feature>
<gene>
    <name evidence="4" type="ORF">B296_00046619</name>
</gene>
<evidence type="ECO:0000256" key="2">
    <source>
        <dbReference type="SAM" id="MobiDB-lite"/>
    </source>
</evidence>
<organism evidence="4 5">
    <name type="scientific">Ensete ventricosum</name>
    <name type="common">Abyssinian banana</name>
    <name type="synonym">Musa ensete</name>
    <dbReference type="NCBI Taxonomy" id="4639"/>
    <lineage>
        <taxon>Eukaryota</taxon>
        <taxon>Viridiplantae</taxon>
        <taxon>Streptophyta</taxon>
        <taxon>Embryophyta</taxon>
        <taxon>Tracheophyta</taxon>
        <taxon>Spermatophyta</taxon>
        <taxon>Magnoliopsida</taxon>
        <taxon>Liliopsida</taxon>
        <taxon>Zingiberales</taxon>
        <taxon>Musaceae</taxon>
        <taxon>Ensete</taxon>
    </lineage>
</organism>
<dbReference type="AlphaFoldDB" id="A0A426YW34"/>
<evidence type="ECO:0000256" key="1">
    <source>
        <dbReference type="ARBA" id="ARBA00008690"/>
    </source>
</evidence>
<dbReference type="EMBL" id="AMZH03009880">
    <property type="protein sequence ID" value="RRT55881.1"/>
    <property type="molecule type" value="Genomic_DNA"/>
</dbReference>
<feature type="domain" description="FAF" evidence="3">
    <location>
        <begin position="126"/>
        <end position="173"/>
    </location>
</feature>
<dbReference type="InterPro" id="IPR046431">
    <property type="entry name" value="FAF_dom"/>
</dbReference>
<comment type="similarity">
    <text evidence="1">Belongs to the fantastic four family.</text>
</comment>
<feature type="region of interest" description="Disordered" evidence="2">
    <location>
        <begin position="180"/>
        <end position="230"/>
    </location>
</feature>
<proteinExistence type="inferred from homology"/>
<dbReference type="InterPro" id="IPR021410">
    <property type="entry name" value="FAF"/>
</dbReference>
<evidence type="ECO:0000313" key="4">
    <source>
        <dbReference type="EMBL" id="RRT55881.1"/>
    </source>
</evidence>
<reference evidence="4 5" key="1">
    <citation type="journal article" date="2014" name="Agronomy (Basel)">
        <title>A Draft Genome Sequence for Ensete ventricosum, the Drought-Tolerant Tree Against Hunger.</title>
        <authorList>
            <person name="Harrison J."/>
            <person name="Moore K.A."/>
            <person name="Paszkiewicz K."/>
            <person name="Jones T."/>
            <person name="Grant M."/>
            <person name="Ambacheew D."/>
            <person name="Muzemil S."/>
            <person name="Studholme D.J."/>
        </authorList>
    </citation>
    <scope>NUCLEOTIDE SEQUENCE [LARGE SCALE GENOMIC DNA]</scope>
</reference>
<comment type="caution">
    <text evidence="4">The sequence shown here is derived from an EMBL/GenBank/DDBJ whole genome shotgun (WGS) entry which is preliminary data.</text>
</comment>
<dbReference type="PANTHER" id="PTHR33155:SF8">
    <property type="entry name" value="PROTEIN FANTASTIC FOUR 1"/>
    <property type="match status" value="1"/>
</dbReference>
<dbReference type="Proteomes" id="UP000287651">
    <property type="component" value="Unassembled WGS sequence"/>
</dbReference>
<name>A0A426YW34_ENSVE</name>
<feature type="region of interest" description="Disordered" evidence="2">
    <location>
        <begin position="1"/>
        <end position="31"/>
    </location>
</feature>